<dbReference type="InterPro" id="IPR058694">
    <property type="entry name" value="Fn3_SaeA_4th"/>
</dbReference>
<name>A0A2N6VMD5_9MICO</name>
<dbReference type="Pfam" id="PF25832">
    <property type="entry name" value="Fn3_SaeA_2nd"/>
    <property type="match status" value="1"/>
</dbReference>
<evidence type="ECO:0000259" key="4">
    <source>
        <dbReference type="Pfam" id="PF25834"/>
    </source>
</evidence>
<evidence type="ECO:0000313" key="8">
    <source>
        <dbReference type="Proteomes" id="UP000235598"/>
    </source>
</evidence>
<comment type="caution">
    <text evidence="7">The sequence shown here is derived from an EMBL/GenBank/DDBJ whole genome shotgun (WGS) entry which is preliminary data.</text>
</comment>
<gene>
    <name evidence="7" type="ORF">CJ199_09430</name>
</gene>
<evidence type="ECO:0000259" key="5">
    <source>
        <dbReference type="Pfam" id="PF25835"/>
    </source>
</evidence>
<accession>A0A2N6VMD5</accession>
<evidence type="ECO:0000259" key="2">
    <source>
        <dbReference type="Pfam" id="PF25832"/>
    </source>
</evidence>
<feature type="domain" description="SaeA first Fn3-like" evidence="2">
    <location>
        <begin position="92"/>
        <end position="178"/>
    </location>
</feature>
<protein>
    <submittedName>
        <fullName evidence="7">Uncharacterized protein</fullName>
    </submittedName>
</protein>
<evidence type="ECO:0000256" key="1">
    <source>
        <dbReference type="SAM" id="MobiDB-lite"/>
    </source>
</evidence>
<reference evidence="7 8" key="1">
    <citation type="submission" date="2017-09" db="EMBL/GenBank/DDBJ databases">
        <title>Bacterial strain isolated from the female urinary microbiota.</title>
        <authorList>
            <person name="Thomas-White K."/>
            <person name="Kumar N."/>
            <person name="Forster S."/>
            <person name="Putonti C."/>
            <person name="Lawley T."/>
            <person name="Wolfe A.J."/>
        </authorList>
    </citation>
    <scope>NUCLEOTIDE SEQUENCE [LARGE SCALE GENOMIC DNA]</scope>
    <source>
        <strain evidence="7 8">UMB1301</strain>
    </source>
</reference>
<dbReference type="InterPro" id="IPR058692">
    <property type="entry name" value="Fn3_SaeA_2nd"/>
</dbReference>
<dbReference type="OrthoDB" id="4362456at2"/>
<dbReference type="InterPro" id="IPR058693">
    <property type="entry name" value="Fn3_SaeA_3rd"/>
</dbReference>
<dbReference type="Pfam" id="PF25835">
    <property type="entry name" value="Fn3_SaeA_5th"/>
    <property type="match status" value="1"/>
</dbReference>
<dbReference type="Proteomes" id="UP000235598">
    <property type="component" value="Unassembled WGS sequence"/>
</dbReference>
<evidence type="ECO:0000259" key="6">
    <source>
        <dbReference type="Pfam" id="PF25836"/>
    </source>
</evidence>
<feature type="domain" description="SaeA second Fn3-like" evidence="3">
    <location>
        <begin position="185"/>
        <end position="258"/>
    </location>
</feature>
<dbReference type="Pfam" id="PF25834">
    <property type="entry name" value="Fn3_SaeA_4th"/>
    <property type="match status" value="1"/>
</dbReference>
<evidence type="ECO:0000313" key="7">
    <source>
        <dbReference type="EMBL" id="PMD05284.1"/>
    </source>
</evidence>
<dbReference type="RefSeq" id="WP_102239223.1">
    <property type="nucleotide sequence ID" value="NZ_BAAAIM010000006.1"/>
</dbReference>
<dbReference type="InterPro" id="IPR058691">
    <property type="entry name" value="Fn3_SaeA_1st"/>
</dbReference>
<evidence type="ECO:0000259" key="3">
    <source>
        <dbReference type="Pfam" id="PF25833"/>
    </source>
</evidence>
<dbReference type="AlphaFoldDB" id="A0A2N6VMD5"/>
<feature type="domain" description="SaeA fourth Fn3-like" evidence="5">
    <location>
        <begin position="402"/>
        <end position="495"/>
    </location>
</feature>
<feature type="compositionally biased region" description="Polar residues" evidence="1">
    <location>
        <begin position="47"/>
        <end position="61"/>
    </location>
</feature>
<dbReference type="Pfam" id="PF25833">
    <property type="entry name" value="Fn3_SaeA_3rd"/>
    <property type="match status" value="1"/>
</dbReference>
<sequence length="655" mass="73204">MSSFDFNDPFEIPEPRIDVPPPRAGNETQEPAWEPPAPYVQPEGGQPQDTQTQGAQNQNVEQPGDIPEEPQQLHGIRFAPFNFGQQPTPLTMRAKAQDDGVHLEWKPSETPCVYRVVAQDAGEPHSPDMAEEVAVTQGTSAIDTGRPRHAVRYYQVWRYEAPTVEEAQAVQPVLHSARRITHGIQNANIRLDEQYVVGKWDSLEGISSVHVYRVPAKVKTTGVAGPEYRVAGTKPNTQGFTDGQGIPGETYIYQFVSVSHGGYASDPTEFTMSIPIRLQPVTDLEFVLHEPDENEGRRSPEFDLKWSTPLHGRVEIYRTEKPPVSGLDQETELTASYLNDRGFLPDDARLAMPVHKGDDGTSSMFSVPWPEQWTRAYFTPVVFDGDKVRVGTTIHGQRVRPVTEAKFTERIGRKIISFAWPSGADTVRVYRTHIDGDAQSALSGSPVVQIDESKYRDQGGVSLPGEDDRGGSTYYLVAGLFSGGRDILSKPTRLDSNPLVKLQYEFAMNLNQAGGLDGQLYVKAVASDLREQVSMCVVHNPTRLPLHPDDGSRVLLTRVSPAADEPRRSVRPHALYSTFENPDGAVYTFPVPQPNGFVRAFLDMRTEDMKRYALLDPAVVRLQPAEWLNFFYQQQGMQQQPMPPQQQQYQQGNWQ</sequence>
<dbReference type="EMBL" id="PNHK01000003">
    <property type="protein sequence ID" value="PMD05284.1"/>
    <property type="molecule type" value="Genomic_DNA"/>
</dbReference>
<proteinExistence type="predicted"/>
<dbReference type="InterPro" id="IPR058696">
    <property type="entry name" value="Fn3_SaeA_5th"/>
</dbReference>
<feature type="domain" description="SaeA third Fn3-like" evidence="4">
    <location>
        <begin position="294"/>
        <end position="393"/>
    </location>
</feature>
<feature type="region of interest" description="Disordered" evidence="1">
    <location>
        <begin position="1"/>
        <end position="70"/>
    </location>
</feature>
<organism evidence="7 8">
    <name type="scientific">Brevibacterium paucivorans</name>
    <dbReference type="NCBI Taxonomy" id="170994"/>
    <lineage>
        <taxon>Bacteria</taxon>
        <taxon>Bacillati</taxon>
        <taxon>Actinomycetota</taxon>
        <taxon>Actinomycetes</taxon>
        <taxon>Micrococcales</taxon>
        <taxon>Brevibacteriaceae</taxon>
        <taxon>Brevibacterium</taxon>
    </lineage>
</organism>
<feature type="domain" description="SaeA fifth Fn3-like" evidence="6">
    <location>
        <begin position="499"/>
        <end position="623"/>
    </location>
</feature>
<dbReference type="Pfam" id="PF25836">
    <property type="entry name" value="Fn3_SaeA_6th"/>
    <property type="match status" value="1"/>
</dbReference>